<protein>
    <recommendedName>
        <fullName evidence="5">Ribosome biogenesis regulatory protein</fullName>
    </recommendedName>
</protein>
<gene>
    <name evidence="7" type="ORF">JOQ06_018151</name>
</gene>
<evidence type="ECO:0000256" key="6">
    <source>
        <dbReference type="SAM" id="MobiDB-lite"/>
    </source>
</evidence>
<evidence type="ECO:0000256" key="5">
    <source>
        <dbReference type="RuleBase" id="RU364132"/>
    </source>
</evidence>
<dbReference type="EMBL" id="JAPTMU010000021">
    <property type="protein sequence ID" value="KAJ4925419.1"/>
    <property type="molecule type" value="Genomic_DNA"/>
</dbReference>
<feature type="region of interest" description="Disordered" evidence="6">
    <location>
        <begin position="287"/>
        <end position="395"/>
    </location>
</feature>
<feature type="compositionally biased region" description="Basic residues" evidence="6">
    <location>
        <begin position="364"/>
        <end position="378"/>
    </location>
</feature>
<dbReference type="GO" id="GO:0000447">
    <property type="term" value="P:endonucleolytic cleavage in ITS1 to separate SSU-rRNA from 5.8S rRNA and LSU-rRNA from tricistronic rRNA transcript (SSU-rRNA, 5.8S rRNA, LSU-rRNA)"/>
    <property type="evidence" value="ECO:0007669"/>
    <property type="project" value="TreeGrafter"/>
</dbReference>
<keyword evidence="4 5" id="KW-0539">Nucleus</keyword>
<comment type="caution">
    <text evidence="7">The sequence shown here is derived from an EMBL/GenBank/DDBJ whole genome shotgun (WGS) entry which is preliminary data.</text>
</comment>
<dbReference type="InterPro" id="IPR007023">
    <property type="entry name" value="Ribosom_reg"/>
</dbReference>
<organism evidence="7 8">
    <name type="scientific">Pogonophryne albipinna</name>
    <dbReference type="NCBI Taxonomy" id="1090488"/>
    <lineage>
        <taxon>Eukaryota</taxon>
        <taxon>Metazoa</taxon>
        <taxon>Chordata</taxon>
        <taxon>Craniata</taxon>
        <taxon>Vertebrata</taxon>
        <taxon>Euteleostomi</taxon>
        <taxon>Actinopterygii</taxon>
        <taxon>Neopterygii</taxon>
        <taxon>Teleostei</taxon>
        <taxon>Neoteleostei</taxon>
        <taxon>Acanthomorphata</taxon>
        <taxon>Eupercaria</taxon>
        <taxon>Perciformes</taxon>
        <taxon>Notothenioidei</taxon>
        <taxon>Pogonophryne</taxon>
    </lineage>
</organism>
<dbReference type="Proteomes" id="UP001219934">
    <property type="component" value="Unassembled WGS sequence"/>
</dbReference>
<dbReference type="PANTHER" id="PTHR17602">
    <property type="entry name" value="RIBOSOME BIOGENESIS REGULATORY PROTEIN"/>
    <property type="match status" value="1"/>
</dbReference>
<evidence type="ECO:0000313" key="8">
    <source>
        <dbReference type="Proteomes" id="UP001219934"/>
    </source>
</evidence>
<proteinExistence type="inferred from homology"/>
<feature type="compositionally biased region" description="Basic and acidic residues" evidence="6">
    <location>
        <begin position="232"/>
        <end position="242"/>
    </location>
</feature>
<dbReference type="AlphaFoldDB" id="A0AAD6AIJ2"/>
<comment type="function">
    <text evidence="5">Involved in ribosomal large subunit assembly.</text>
</comment>
<dbReference type="Pfam" id="PF04939">
    <property type="entry name" value="RRS1"/>
    <property type="match status" value="1"/>
</dbReference>
<feature type="region of interest" description="Disordered" evidence="6">
    <location>
        <begin position="222"/>
        <end position="249"/>
    </location>
</feature>
<evidence type="ECO:0000256" key="3">
    <source>
        <dbReference type="ARBA" id="ARBA00022517"/>
    </source>
</evidence>
<comment type="similarity">
    <text evidence="2 5">Belongs to the RRS1 family.</text>
</comment>
<evidence type="ECO:0000256" key="4">
    <source>
        <dbReference type="ARBA" id="ARBA00023242"/>
    </source>
</evidence>
<dbReference type="PANTHER" id="PTHR17602:SF4">
    <property type="entry name" value="RIBOSOME BIOGENESIS REGULATORY PROTEIN HOMOLOG"/>
    <property type="match status" value="1"/>
</dbReference>
<name>A0AAD6AIJ2_9TELE</name>
<accession>A0AAD6AIJ2</accession>
<keyword evidence="3 5" id="KW-0690">Ribosome biogenesis</keyword>
<evidence type="ECO:0000313" key="7">
    <source>
        <dbReference type="EMBL" id="KAJ4925419.1"/>
    </source>
</evidence>
<feature type="compositionally biased region" description="Basic and acidic residues" evidence="6">
    <location>
        <begin position="288"/>
        <end position="299"/>
    </location>
</feature>
<comment type="subcellular location">
    <subcellularLocation>
        <location evidence="1 5">Nucleus</location>
    </subcellularLocation>
</comment>
<dbReference type="GO" id="GO:0005730">
    <property type="term" value="C:nucleolus"/>
    <property type="evidence" value="ECO:0007669"/>
    <property type="project" value="TreeGrafter"/>
</dbReference>
<dbReference type="GO" id="GO:0042273">
    <property type="term" value="P:ribosomal large subunit biogenesis"/>
    <property type="evidence" value="ECO:0007669"/>
    <property type="project" value="TreeGrafter"/>
</dbReference>
<feature type="compositionally biased region" description="Basic residues" evidence="6">
    <location>
        <begin position="386"/>
        <end position="395"/>
    </location>
</feature>
<reference evidence="7" key="1">
    <citation type="submission" date="2022-11" db="EMBL/GenBank/DDBJ databases">
        <title>Chromosome-level genome of Pogonophryne albipinna.</title>
        <authorList>
            <person name="Jo E."/>
        </authorList>
    </citation>
    <scope>NUCLEOTIDE SEQUENCE</scope>
    <source>
        <strain evidence="7">SGF0006</strain>
        <tissue evidence="7">Muscle</tissue>
    </source>
</reference>
<sequence length="395" mass="42757">MAACVEELLAKAQRDEEEKLKSITVTKELELTFDVGHLLACDSNRVEARALKEDKEQFLRSLARDNTQLLINEVWKLRAERLQEALVVKLPETHTPLPRAKPPPKVRAITKWEEFAKLKGIQKRKKTNLVWDENAKDWKRRWGYQRGGDDTKEWLIEVPVTAANTEDQFEKRSHAKKERVAKNEFNRLKNIARAQKIKVPGVGLTPVASQGKDDLSRAVSVARTSTASAGRFQDRLPKEKAPKNQGKKRKFDAVIGNFSSEKQKQLDLLKLMDGKRPKLDVTKAVNKQMREEDQEEAQKYKKGKKGGRKGGGSFGGKGGKGGGGKGGKGKEGGSFGGKGGGGFGGGGGSFGGKGKGGGGMGGKGKGKGGKPGKAKGKGGKGAVVGGKRRGKPGKR</sequence>
<feature type="compositionally biased region" description="Gly residues" evidence="6">
    <location>
        <begin position="309"/>
        <end position="363"/>
    </location>
</feature>
<evidence type="ECO:0000256" key="2">
    <source>
        <dbReference type="ARBA" id="ARBA00010077"/>
    </source>
</evidence>
<dbReference type="GO" id="GO:0030687">
    <property type="term" value="C:preribosome, large subunit precursor"/>
    <property type="evidence" value="ECO:0007669"/>
    <property type="project" value="TreeGrafter"/>
</dbReference>
<evidence type="ECO:0000256" key="1">
    <source>
        <dbReference type="ARBA" id="ARBA00004123"/>
    </source>
</evidence>
<keyword evidence="8" id="KW-1185">Reference proteome</keyword>